<evidence type="ECO:0000313" key="2">
    <source>
        <dbReference type="Proteomes" id="UP000886674"/>
    </source>
</evidence>
<organism evidence="1 2">
    <name type="scientific">Candidatus Thiodiazotropha taylori</name>
    <dbReference type="NCBI Taxonomy" id="2792791"/>
    <lineage>
        <taxon>Bacteria</taxon>
        <taxon>Pseudomonadati</taxon>
        <taxon>Pseudomonadota</taxon>
        <taxon>Gammaproteobacteria</taxon>
        <taxon>Chromatiales</taxon>
        <taxon>Sedimenticolaceae</taxon>
        <taxon>Candidatus Thiodiazotropha</taxon>
    </lineage>
</organism>
<name>A0A9E4NPF2_9GAMM</name>
<sequence length="142" mass="15830">MASIAMLVGGALVNALAFSGSNYLFSMLKSSGVDQERKRHDQAVEQLQAAQAEWSRKRTERIDFITDELRRQGHAVRTFKDVDDAMRLYAQVTGKNVSLADLGPEPQLSDFYQPSDDQKEREIAFIILGMAATGFVAYKLAK</sequence>
<proteinExistence type="predicted"/>
<gene>
    <name evidence="1" type="ORF">JAY77_22885</name>
</gene>
<dbReference type="Proteomes" id="UP000886674">
    <property type="component" value="Unassembled WGS sequence"/>
</dbReference>
<dbReference type="AlphaFoldDB" id="A0A9E4NPF2"/>
<comment type="caution">
    <text evidence="1">The sequence shown here is derived from an EMBL/GenBank/DDBJ whole genome shotgun (WGS) entry which is preliminary data.</text>
</comment>
<dbReference type="EMBL" id="JAEPCR010000181">
    <property type="protein sequence ID" value="MCG7980978.1"/>
    <property type="molecule type" value="Genomic_DNA"/>
</dbReference>
<reference evidence="1" key="1">
    <citation type="journal article" date="2021" name="Proc. Natl. Acad. Sci. U.S.A.">
        <title>Global biogeography of chemosynthetic symbionts reveals both localized and globally distributed symbiont groups. .</title>
        <authorList>
            <person name="Osvatic J.T."/>
            <person name="Wilkins L.G.E."/>
            <person name="Leibrecht L."/>
            <person name="Leray M."/>
            <person name="Zauner S."/>
            <person name="Polzin J."/>
            <person name="Camacho Y."/>
            <person name="Gros O."/>
            <person name="van Gils J.A."/>
            <person name="Eisen J.A."/>
            <person name="Petersen J.M."/>
            <person name="Yuen B."/>
        </authorList>
    </citation>
    <scope>NUCLEOTIDE SEQUENCE</scope>
    <source>
        <strain evidence="1">MAGclacostrist055</strain>
    </source>
</reference>
<accession>A0A9E4NPF2</accession>
<protein>
    <submittedName>
        <fullName evidence="1">Uncharacterized protein</fullName>
    </submittedName>
</protein>
<evidence type="ECO:0000313" key="1">
    <source>
        <dbReference type="EMBL" id="MCG7980978.1"/>
    </source>
</evidence>